<dbReference type="InterPro" id="IPR004117">
    <property type="entry name" value="7tm6_olfct_rcpt"/>
</dbReference>
<evidence type="ECO:0000256" key="3">
    <source>
        <dbReference type="ARBA" id="ARBA00022606"/>
    </source>
</evidence>
<evidence type="ECO:0000256" key="6">
    <source>
        <dbReference type="ARBA" id="ARBA00022989"/>
    </source>
</evidence>
<keyword evidence="7" id="KW-0472">Membrane</keyword>
<reference evidence="10" key="1">
    <citation type="submission" date="2022-08" db="UniProtKB">
        <authorList>
            <consortium name="EnsemblMetazoa"/>
        </authorList>
    </citation>
    <scope>IDENTIFICATION</scope>
    <source>
        <strain evidence="10">Dongola</strain>
    </source>
</reference>
<dbReference type="GO" id="GO:0005886">
    <property type="term" value="C:plasma membrane"/>
    <property type="evidence" value="ECO:0007669"/>
    <property type="project" value="UniProtKB-SubCell"/>
</dbReference>
<dbReference type="EnsemblMetazoa" id="AARA015769-RA">
    <property type="protein sequence ID" value="AARA015769-PA"/>
    <property type="gene ID" value="AARA015769"/>
</dbReference>
<evidence type="ECO:0000313" key="11">
    <source>
        <dbReference type="Proteomes" id="UP000075840"/>
    </source>
</evidence>
<dbReference type="GO" id="GO:0004984">
    <property type="term" value="F:olfactory receptor activity"/>
    <property type="evidence" value="ECO:0007669"/>
    <property type="project" value="InterPro"/>
</dbReference>
<dbReference type="GO" id="GO:0007165">
    <property type="term" value="P:signal transduction"/>
    <property type="evidence" value="ECO:0007669"/>
    <property type="project" value="UniProtKB-KW"/>
</dbReference>
<evidence type="ECO:0000256" key="7">
    <source>
        <dbReference type="ARBA" id="ARBA00023136"/>
    </source>
</evidence>
<keyword evidence="3" id="KW-0716">Sensory transduction</keyword>
<dbReference type="AlphaFoldDB" id="A0A182III6"/>
<evidence type="ECO:0000256" key="4">
    <source>
        <dbReference type="ARBA" id="ARBA00022692"/>
    </source>
</evidence>
<dbReference type="EMBL" id="APCN01005784">
    <property type="status" value="NOT_ANNOTATED_CDS"/>
    <property type="molecule type" value="Genomic_DNA"/>
</dbReference>
<sequence length="400" mass="46323">MKPSCKQGVFPLINLSIKLLKIVGFWNKTTGQRISVIGLLAVILYLLAWLIPNWLFIVSSQDNITRLIKATNEQILYFIAFFKLYFYVIHYRRWEKLFYDLQLAFSSVMTNPSPEIQGILGHVTKSTHNLTKYYSYVVNFNCAWYGVFRMLFIVVKYAVTGSYDVPLSTPIEAKYFIPGLHTNFWVWLPVTLGLNVLLEWHSLALVFVETFIWNLVYATSCMFRILQILANELSDRKRNEGIWTVEFEKFSTLHDSVLRSAGTLEEILSGHMLLLYVSTIFSLCLSMVVLSLPIDDFILLLTTFVAFGYCIFQTFSFSYLGTELIEQSEAVADAIFHSKWYTQKLNRQKDMCFLMMRANKPVKLTAAKLFVVTRDSFTQVIKQAYTIFTLMSQFLDNPVN</sequence>
<evidence type="ECO:0000256" key="8">
    <source>
        <dbReference type="ARBA" id="ARBA00023170"/>
    </source>
</evidence>
<dbReference type="PANTHER" id="PTHR21137">
    <property type="entry name" value="ODORANT RECEPTOR"/>
    <property type="match status" value="1"/>
</dbReference>
<accession>A0A182III6</accession>
<dbReference type="VEuPathDB" id="VectorBase:AARA21_003365"/>
<evidence type="ECO:0000313" key="10">
    <source>
        <dbReference type="EnsemblMetazoa" id="AARA015769-PA"/>
    </source>
</evidence>
<dbReference type="PANTHER" id="PTHR21137:SF35">
    <property type="entry name" value="ODORANT RECEPTOR 19A-RELATED"/>
    <property type="match status" value="1"/>
</dbReference>
<evidence type="ECO:0000256" key="5">
    <source>
        <dbReference type="ARBA" id="ARBA00022725"/>
    </source>
</evidence>
<evidence type="ECO:0000256" key="2">
    <source>
        <dbReference type="ARBA" id="ARBA00022475"/>
    </source>
</evidence>
<evidence type="ECO:0000256" key="9">
    <source>
        <dbReference type="ARBA" id="ARBA00023224"/>
    </source>
</evidence>
<proteinExistence type="predicted"/>
<dbReference type="VEuPathDB" id="VectorBase:AARA015769"/>
<dbReference type="GO" id="GO:0005549">
    <property type="term" value="F:odorant binding"/>
    <property type="evidence" value="ECO:0007669"/>
    <property type="project" value="InterPro"/>
</dbReference>
<keyword evidence="6" id="KW-1133">Transmembrane helix</keyword>
<keyword evidence="2" id="KW-1003">Cell membrane</keyword>
<protein>
    <submittedName>
        <fullName evidence="10">Uncharacterized protein</fullName>
    </submittedName>
</protein>
<keyword evidence="11" id="KW-1185">Reference proteome</keyword>
<comment type="subcellular location">
    <subcellularLocation>
        <location evidence="1">Cell membrane</location>
        <topology evidence="1">Multi-pass membrane protein</topology>
    </subcellularLocation>
</comment>
<name>A0A182III6_ANOAR</name>
<organism evidence="10 11">
    <name type="scientific">Anopheles arabiensis</name>
    <name type="common">Mosquito</name>
    <dbReference type="NCBI Taxonomy" id="7173"/>
    <lineage>
        <taxon>Eukaryota</taxon>
        <taxon>Metazoa</taxon>
        <taxon>Ecdysozoa</taxon>
        <taxon>Arthropoda</taxon>
        <taxon>Hexapoda</taxon>
        <taxon>Insecta</taxon>
        <taxon>Pterygota</taxon>
        <taxon>Neoptera</taxon>
        <taxon>Endopterygota</taxon>
        <taxon>Diptera</taxon>
        <taxon>Nematocera</taxon>
        <taxon>Culicoidea</taxon>
        <taxon>Culicidae</taxon>
        <taxon>Anophelinae</taxon>
        <taxon>Anopheles</taxon>
    </lineage>
</organism>
<keyword evidence="5" id="KW-0552">Olfaction</keyword>
<keyword evidence="8" id="KW-0675">Receptor</keyword>
<dbReference type="Pfam" id="PF02949">
    <property type="entry name" value="7tm_6"/>
    <property type="match status" value="1"/>
</dbReference>
<keyword evidence="9" id="KW-0807">Transducer</keyword>
<evidence type="ECO:0000256" key="1">
    <source>
        <dbReference type="ARBA" id="ARBA00004651"/>
    </source>
</evidence>
<keyword evidence="4" id="KW-0812">Transmembrane</keyword>
<dbReference type="Proteomes" id="UP000075840">
    <property type="component" value="Unassembled WGS sequence"/>
</dbReference>